<comment type="similarity">
    <text evidence="2">Belongs to the AIM9 family.</text>
</comment>
<dbReference type="Proteomes" id="UP000630445">
    <property type="component" value="Unassembled WGS sequence"/>
</dbReference>
<dbReference type="PANTHER" id="PTHR36091:SF1">
    <property type="entry name" value="ALTERED INHERITANCE OF MITOCHONDRIA PROTEIN 9, MITOCHONDRIAL"/>
    <property type="match status" value="1"/>
</dbReference>
<evidence type="ECO:0000256" key="6">
    <source>
        <dbReference type="ARBA" id="ARBA00031849"/>
    </source>
</evidence>
<dbReference type="SUPFAM" id="SSF56112">
    <property type="entry name" value="Protein kinase-like (PK-like)"/>
    <property type="match status" value="1"/>
</dbReference>
<evidence type="ECO:0000259" key="7">
    <source>
        <dbReference type="Pfam" id="PF01636"/>
    </source>
</evidence>
<evidence type="ECO:0000313" key="10">
    <source>
        <dbReference type="EMBL" id="KAF7155778.1"/>
    </source>
</evidence>
<feature type="domain" description="Aminoglycoside phosphotransferase" evidence="7">
    <location>
        <begin position="7"/>
        <end position="263"/>
    </location>
</feature>
<organism evidence="10 12">
    <name type="scientific">Aspergillus hiratsukae</name>
    <dbReference type="NCBI Taxonomy" id="1194566"/>
    <lineage>
        <taxon>Eukaryota</taxon>
        <taxon>Fungi</taxon>
        <taxon>Dikarya</taxon>
        <taxon>Ascomycota</taxon>
        <taxon>Pezizomycotina</taxon>
        <taxon>Eurotiomycetes</taxon>
        <taxon>Eurotiomycetidae</taxon>
        <taxon>Eurotiales</taxon>
        <taxon>Aspergillaceae</taxon>
        <taxon>Aspergillus</taxon>
        <taxon>Aspergillus subgen. Fumigati</taxon>
    </lineage>
</organism>
<dbReference type="Gene3D" id="3.90.1200.10">
    <property type="match status" value="1"/>
</dbReference>
<dbReference type="Pfam" id="PF01636">
    <property type="entry name" value="APH"/>
    <property type="match status" value="1"/>
</dbReference>
<dbReference type="EMBL" id="JACBAD010002038">
    <property type="protein sequence ID" value="KAF7121830.1"/>
    <property type="molecule type" value="Genomic_DNA"/>
</dbReference>
<protein>
    <recommendedName>
        <fullName evidence="3">Altered inheritance of mitochondria protein 9, mitochondrial</fullName>
    </recommendedName>
    <alternativeName>
        <fullName evidence="6">Found in mitochondrial proteome protein 29</fullName>
    </alternativeName>
</protein>
<name>A0A8H6PKE4_9EURO</name>
<dbReference type="OrthoDB" id="2831558at2759"/>
<evidence type="ECO:0000256" key="1">
    <source>
        <dbReference type="ARBA" id="ARBA00004173"/>
    </source>
</evidence>
<dbReference type="GO" id="GO:0005739">
    <property type="term" value="C:mitochondrion"/>
    <property type="evidence" value="ECO:0007669"/>
    <property type="project" value="UniProtKB-SubCell"/>
</dbReference>
<gene>
    <name evidence="8" type="ORF">CNMCM5793_009383</name>
    <name evidence="9" type="ORF">CNMCM6106_007018</name>
    <name evidence="10" type="ORF">CNMCM6106_007043</name>
</gene>
<evidence type="ECO:0000256" key="3">
    <source>
        <dbReference type="ARBA" id="ARBA00016197"/>
    </source>
</evidence>
<evidence type="ECO:0000256" key="5">
    <source>
        <dbReference type="ARBA" id="ARBA00023128"/>
    </source>
</evidence>
<keyword evidence="11" id="KW-1185">Reference proteome</keyword>
<dbReference type="InterPro" id="IPR011009">
    <property type="entry name" value="Kinase-like_dom_sf"/>
</dbReference>
<proteinExistence type="inferred from homology"/>
<keyword evidence="5" id="KW-0496">Mitochondrion</keyword>
<dbReference type="PANTHER" id="PTHR36091">
    <property type="entry name" value="ALTERED INHERITANCE OF MITOCHONDRIA PROTEIN 9, MITOCHONDRIAL"/>
    <property type="match status" value="1"/>
</dbReference>
<dbReference type="InterPro" id="IPR051035">
    <property type="entry name" value="Mito_inheritance_9"/>
</dbReference>
<dbReference type="EMBL" id="JACBAF010002317">
    <property type="protein sequence ID" value="KAF7155778.1"/>
    <property type="molecule type" value="Genomic_DNA"/>
</dbReference>
<accession>A0A8H6PKE4</accession>
<evidence type="ECO:0000313" key="8">
    <source>
        <dbReference type="EMBL" id="KAF7121830.1"/>
    </source>
</evidence>
<comment type="subcellular location">
    <subcellularLocation>
        <location evidence="1">Mitochondrion</location>
    </subcellularLocation>
</comment>
<evidence type="ECO:0000256" key="2">
    <source>
        <dbReference type="ARBA" id="ARBA00005543"/>
    </source>
</evidence>
<evidence type="ECO:0000313" key="9">
    <source>
        <dbReference type="EMBL" id="KAF7155753.1"/>
    </source>
</evidence>
<dbReference type="AlphaFoldDB" id="A0A8H6PKE4"/>
<evidence type="ECO:0000313" key="11">
    <source>
        <dbReference type="Proteomes" id="UP000630445"/>
    </source>
</evidence>
<reference evidence="10" key="1">
    <citation type="submission" date="2020-06" db="EMBL/GenBank/DDBJ databases">
        <title>Draft genome sequences of strains closely related to Aspergillus parafelis and Aspergillus hiratsukae.</title>
        <authorList>
            <person name="Dos Santos R.A.C."/>
            <person name="Rivero-Menendez O."/>
            <person name="Steenwyk J.L."/>
            <person name="Mead M.E."/>
            <person name="Goldman G.H."/>
            <person name="Alastruey-Izquierdo A."/>
            <person name="Rokas A."/>
        </authorList>
    </citation>
    <scope>NUCLEOTIDE SEQUENCE</scope>
    <source>
        <strain evidence="8">CNM-CM5793</strain>
        <strain evidence="10">CNM-CM6106</strain>
    </source>
</reference>
<keyword evidence="4" id="KW-0809">Transit peptide</keyword>
<dbReference type="Proteomes" id="UP000662466">
    <property type="component" value="Unassembled WGS sequence"/>
</dbReference>
<evidence type="ECO:0000256" key="4">
    <source>
        <dbReference type="ARBA" id="ARBA00022946"/>
    </source>
</evidence>
<sequence length="462" mass="52474">MDDGNEVIAKIPCPNAGPSSLTTACEVATLNFLRLYTSIRVPEVLAWSSDPANPVGAEYIIMEKIPGVALAEQWETMNTLECYKVIDQIVGMEKELASLQLPAYGSLFLRESVPSEYRHYALPLALDPAKLFCVGPSCDRSMWHKCFVDESKPVQDVGLWTSLSDFALSIPQREFRLIANEEAEVQNDLNCFSDGQSINEYSDLLRKVKNILPILSQDPRVVEVARPVLWHTDLHLGNMFASTDDPTTIEGIIDWQSAQIAPMFIRARFPEFLRPPNGYNPGIGIPSLPDNFEELDPEQKEQAIKDKTLATQSKYYEMSCLAYNKHVYKAMKLDRSLWELFTCCQLFLNGSIVPLRSSLIRIAQDWAGLGLPGSCPFAFPDEVLNMHEERVVRYQDMLYLRDIVKTQLCTDDTGWVPMERWEEANKMNQYLFDMYLETMSEELSPDAAAKTWPFPPPPRVLH</sequence>
<dbReference type="EMBL" id="JACBAF010002317">
    <property type="protein sequence ID" value="KAF7155753.1"/>
    <property type="molecule type" value="Genomic_DNA"/>
</dbReference>
<comment type="caution">
    <text evidence="10">The sequence shown here is derived from an EMBL/GenBank/DDBJ whole genome shotgun (WGS) entry which is preliminary data.</text>
</comment>
<dbReference type="InterPro" id="IPR002575">
    <property type="entry name" value="Aminoglycoside_PTrfase"/>
</dbReference>
<evidence type="ECO:0000313" key="12">
    <source>
        <dbReference type="Proteomes" id="UP000662466"/>
    </source>
</evidence>